<protein>
    <submittedName>
        <fullName evidence="1">ABC1-domain-containing protein</fullName>
    </submittedName>
</protein>
<proteinExistence type="predicted"/>
<sequence length="535" mass="60032">MPCVSAVVFTNVYYFQCLLIAADYKVNFTPDKSESIPAIHERVGNLLMNLFISNGGLYIKFGQAISANAAFLPKPIQKKLSRLFDDAPQIPFDQVSRVFQSEFGRPPSGPDGVFAEFEETAIASASIAQVHRARTKDVDGQPGEWVAVKVQKPDVAKQMEPDLSAFRAVMWMYEYWFDLPAYFVVDFVSDHLRQELDFLNEAQNAARTADFVAQDASLAERVHIPRTYPAYTTRRVLTAEWIDGTRLSDRAGVQRLMGEAGALPAPLHPHGLGADGSAAAAGAPLAGGVRWIMQTMVDLFGAQIFRWGWVHCDPHPGNIFVRRHPRHPSRPQLVLLDHGLYVKLSPDFQRQYAELWKGLLAWGIGAPDMFASATLLRPIKNFGKKKQAGAEEVKMTHYEASVAMKQRLKAFLSDTDKMPKELIFIGRNMRIVQGNNQMFGSPVNRIKITGYAAADALPRAPRLGVGQRVREYLHQGVFYAVMYSIDAAFWASHMRAWVTGASRRKEYFEDELEKQMVEMARTQYGVDVDTSYFDA</sequence>
<accession>A0ACB8RAG5</accession>
<gene>
    <name evidence="1" type="ORF">FA95DRAFT_1611674</name>
</gene>
<evidence type="ECO:0000313" key="1">
    <source>
        <dbReference type="EMBL" id="KAI0040611.1"/>
    </source>
</evidence>
<comment type="caution">
    <text evidence="1">The sequence shown here is derived from an EMBL/GenBank/DDBJ whole genome shotgun (WGS) entry which is preliminary data.</text>
</comment>
<dbReference type="EMBL" id="MU276182">
    <property type="protein sequence ID" value="KAI0040611.1"/>
    <property type="molecule type" value="Genomic_DNA"/>
</dbReference>
<name>A0ACB8RAG5_9AGAM</name>
<reference evidence="1" key="1">
    <citation type="submission" date="2021-02" db="EMBL/GenBank/DDBJ databases">
        <authorList>
            <consortium name="DOE Joint Genome Institute"/>
            <person name="Ahrendt S."/>
            <person name="Looney B.P."/>
            <person name="Miyauchi S."/>
            <person name="Morin E."/>
            <person name="Drula E."/>
            <person name="Courty P.E."/>
            <person name="Chicoki N."/>
            <person name="Fauchery L."/>
            <person name="Kohler A."/>
            <person name="Kuo A."/>
            <person name="Labutti K."/>
            <person name="Pangilinan J."/>
            <person name="Lipzen A."/>
            <person name="Riley R."/>
            <person name="Andreopoulos W."/>
            <person name="He G."/>
            <person name="Johnson J."/>
            <person name="Barry K.W."/>
            <person name="Grigoriev I.V."/>
            <person name="Nagy L."/>
            <person name="Hibbett D."/>
            <person name="Henrissat B."/>
            <person name="Matheny P.B."/>
            <person name="Labbe J."/>
            <person name="Martin F."/>
        </authorList>
    </citation>
    <scope>NUCLEOTIDE SEQUENCE</scope>
    <source>
        <strain evidence="1">FP105234-sp</strain>
    </source>
</reference>
<keyword evidence="2" id="KW-1185">Reference proteome</keyword>
<evidence type="ECO:0000313" key="2">
    <source>
        <dbReference type="Proteomes" id="UP000814033"/>
    </source>
</evidence>
<organism evidence="1 2">
    <name type="scientific">Auriscalpium vulgare</name>
    <dbReference type="NCBI Taxonomy" id="40419"/>
    <lineage>
        <taxon>Eukaryota</taxon>
        <taxon>Fungi</taxon>
        <taxon>Dikarya</taxon>
        <taxon>Basidiomycota</taxon>
        <taxon>Agaricomycotina</taxon>
        <taxon>Agaricomycetes</taxon>
        <taxon>Russulales</taxon>
        <taxon>Auriscalpiaceae</taxon>
        <taxon>Auriscalpium</taxon>
    </lineage>
</organism>
<dbReference type="Proteomes" id="UP000814033">
    <property type="component" value="Unassembled WGS sequence"/>
</dbReference>
<reference evidence="1" key="2">
    <citation type="journal article" date="2022" name="New Phytol.">
        <title>Evolutionary transition to the ectomycorrhizal habit in the genomes of a hyperdiverse lineage of mushroom-forming fungi.</title>
        <authorList>
            <person name="Looney B."/>
            <person name="Miyauchi S."/>
            <person name="Morin E."/>
            <person name="Drula E."/>
            <person name="Courty P.E."/>
            <person name="Kohler A."/>
            <person name="Kuo A."/>
            <person name="LaButti K."/>
            <person name="Pangilinan J."/>
            <person name="Lipzen A."/>
            <person name="Riley R."/>
            <person name="Andreopoulos W."/>
            <person name="He G."/>
            <person name="Johnson J."/>
            <person name="Nolan M."/>
            <person name="Tritt A."/>
            <person name="Barry K.W."/>
            <person name="Grigoriev I.V."/>
            <person name="Nagy L.G."/>
            <person name="Hibbett D."/>
            <person name="Henrissat B."/>
            <person name="Matheny P.B."/>
            <person name="Labbe J."/>
            <person name="Martin F.M."/>
        </authorList>
    </citation>
    <scope>NUCLEOTIDE SEQUENCE</scope>
    <source>
        <strain evidence="1">FP105234-sp</strain>
    </source>
</reference>